<keyword evidence="8" id="KW-1185">Reference proteome</keyword>
<protein>
    <recommendedName>
        <fullName evidence="9">Type II secretion system protein GspH</fullName>
    </recommendedName>
</protein>
<evidence type="ECO:0000313" key="8">
    <source>
        <dbReference type="Proteomes" id="UP001500227"/>
    </source>
</evidence>
<evidence type="ECO:0000256" key="5">
    <source>
        <dbReference type="ARBA" id="ARBA00023136"/>
    </source>
</evidence>
<evidence type="ECO:0008006" key="9">
    <source>
        <dbReference type="Google" id="ProtNLM"/>
    </source>
</evidence>
<dbReference type="EMBL" id="BAABKD010000002">
    <property type="protein sequence ID" value="GAA5086183.1"/>
    <property type="molecule type" value="Genomic_DNA"/>
</dbReference>
<dbReference type="PRINTS" id="PR00885">
    <property type="entry name" value="BCTERIALGSPH"/>
</dbReference>
<evidence type="ECO:0000256" key="6">
    <source>
        <dbReference type="SAM" id="Phobius"/>
    </source>
</evidence>
<proteinExistence type="predicted"/>
<evidence type="ECO:0000256" key="3">
    <source>
        <dbReference type="ARBA" id="ARBA00022692"/>
    </source>
</evidence>
<keyword evidence="4 6" id="KW-1133">Transmembrane helix</keyword>
<keyword evidence="2" id="KW-0488">Methylation</keyword>
<name>A0ABP9LWI5_9BURK</name>
<accession>A0ABP9LWI5</accession>
<dbReference type="NCBIfam" id="TIGR02532">
    <property type="entry name" value="IV_pilin_GFxxxE"/>
    <property type="match status" value="1"/>
</dbReference>
<dbReference type="SUPFAM" id="SSF54523">
    <property type="entry name" value="Pili subunits"/>
    <property type="match status" value="1"/>
</dbReference>
<dbReference type="InterPro" id="IPR045584">
    <property type="entry name" value="Pilin-like"/>
</dbReference>
<comment type="caution">
    <text evidence="7">The sequence shown here is derived from an EMBL/GenBank/DDBJ whole genome shotgun (WGS) entry which is preliminary data.</text>
</comment>
<evidence type="ECO:0000313" key="7">
    <source>
        <dbReference type="EMBL" id="GAA5086183.1"/>
    </source>
</evidence>
<dbReference type="InterPro" id="IPR002416">
    <property type="entry name" value="T2SS_protein-GspH"/>
</dbReference>
<dbReference type="InterPro" id="IPR012902">
    <property type="entry name" value="N_methyl_site"/>
</dbReference>
<evidence type="ECO:0000256" key="4">
    <source>
        <dbReference type="ARBA" id="ARBA00022989"/>
    </source>
</evidence>
<dbReference type="Pfam" id="PF07963">
    <property type="entry name" value="N_methyl"/>
    <property type="match status" value="1"/>
</dbReference>
<gene>
    <name evidence="7" type="ORF">GCM10023337_05590</name>
</gene>
<feature type="transmembrane region" description="Helical" evidence="6">
    <location>
        <begin position="6"/>
        <end position="28"/>
    </location>
</feature>
<organism evidence="7 8">
    <name type="scientific">Paenalcaligenes hermetiae</name>
    <dbReference type="NCBI Taxonomy" id="1157987"/>
    <lineage>
        <taxon>Bacteria</taxon>
        <taxon>Pseudomonadati</taxon>
        <taxon>Pseudomonadota</taxon>
        <taxon>Betaproteobacteria</taxon>
        <taxon>Burkholderiales</taxon>
        <taxon>Alcaligenaceae</taxon>
        <taxon>Paenalcaligenes</taxon>
    </lineage>
</organism>
<keyword evidence="5 6" id="KW-0472">Membrane</keyword>
<dbReference type="Proteomes" id="UP001500227">
    <property type="component" value="Unassembled WGS sequence"/>
</dbReference>
<reference evidence="8" key="1">
    <citation type="journal article" date="2019" name="Int. J. Syst. Evol. Microbiol.">
        <title>The Global Catalogue of Microorganisms (GCM) 10K type strain sequencing project: providing services to taxonomists for standard genome sequencing and annotation.</title>
        <authorList>
            <consortium name="The Broad Institute Genomics Platform"/>
            <consortium name="The Broad Institute Genome Sequencing Center for Infectious Disease"/>
            <person name="Wu L."/>
            <person name="Ma J."/>
        </authorList>
    </citation>
    <scope>NUCLEOTIDE SEQUENCE [LARGE SCALE GENOMIC DNA]</scope>
    <source>
        <strain evidence="8">JCM 18423</strain>
    </source>
</reference>
<evidence type="ECO:0000256" key="2">
    <source>
        <dbReference type="ARBA" id="ARBA00022481"/>
    </source>
</evidence>
<comment type="subcellular location">
    <subcellularLocation>
        <location evidence="1">Membrane</location>
        <topology evidence="1">Single-pass membrane protein</topology>
    </subcellularLocation>
</comment>
<evidence type="ECO:0000256" key="1">
    <source>
        <dbReference type="ARBA" id="ARBA00004167"/>
    </source>
</evidence>
<keyword evidence="3 6" id="KW-0812">Transmembrane</keyword>
<sequence length="146" mass="16539">MHQQGFSILEVLVVLVIISITAMVGMSYMPQSSTNSLHADGIRLTQLFTLAQNYAHQQGVNMIWQPESQGFTFTLTDANTKTLPTPLLPQSWLSPRPVQVSIEPAHEVVRFNAHWLRAPYTVILDNGIDRLRIQKDPYGSYEVLYQ</sequence>